<proteinExistence type="predicted"/>
<evidence type="ECO:0000313" key="6">
    <source>
        <dbReference type="Proteomes" id="UP000294114"/>
    </source>
</evidence>
<dbReference type="InterPro" id="IPR041664">
    <property type="entry name" value="AAA_16"/>
</dbReference>
<dbReference type="SUPFAM" id="SSF52540">
    <property type="entry name" value="P-loop containing nucleoside triphosphate hydrolases"/>
    <property type="match status" value="1"/>
</dbReference>
<evidence type="ECO:0000256" key="2">
    <source>
        <dbReference type="ARBA" id="ARBA00022840"/>
    </source>
</evidence>
<feature type="compositionally biased region" description="Pro residues" evidence="3">
    <location>
        <begin position="738"/>
        <end position="748"/>
    </location>
</feature>
<accession>A0A4Q8BGD6</accession>
<dbReference type="CDD" id="cd07302">
    <property type="entry name" value="CHD"/>
    <property type="match status" value="1"/>
</dbReference>
<dbReference type="GO" id="GO:0005524">
    <property type="term" value="F:ATP binding"/>
    <property type="evidence" value="ECO:0007669"/>
    <property type="project" value="UniProtKB-KW"/>
</dbReference>
<dbReference type="PANTHER" id="PTHR16305">
    <property type="entry name" value="TESTICULAR SOLUBLE ADENYLYL CYCLASE"/>
    <property type="match status" value="1"/>
</dbReference>
<dbReference type="Proteomes" id="UP000294114">
    <property type="component" value="Unassembled WGS sequence"/>
</dbReference>
<feature type="compositionally biased region" description="Low complexity" evidence="3">
    <location>
        <begin position="749"/>
        <end position="764"/>
    </location>
</feature>
<comment type="caution">
    <text evidence="5">The sequence shown here is derived from an EMBL/GenBank/DDBJ whole genome shotgun (WGS) entry which is preliminary data.</text>
</comment>
<dbReference type="PANTHER" id="PTHR16305:SF28">
    <property type="entry name" value="GUANYLATE CYCLASE DOMAIN-CONTAINING PROTEIN"/>
    <property type="match status" value="1"/>
</dbReference>
<dbReference type="SMART" id="SM00044">
    <property type="entry name" value="CYCc"/>
    <property type="match status" value="1"/>
</dbReference>
<evidence type="ECO:0000256" key="1">
    <source>
        <dbReference type="ARBA" id="ARBA00022741"/>
    </source>
</evidence>
<evidence type="ECO:0000313" key="5">
    <source>
        <dbReference type="EMBL" id="RZU76511.1"/>
    </source>
</evidence>
<feature type="region of interest" description="Disordered" evidence="3">
    <location>
        <begin position="587"/>
        <end position="789"/>
    </location>
</feature>
<protein>
    <submittedName>
        <fullName evidence="5">Class 3 adenylate cyclase</fullName>
    </submittedName>
</protein>
<keyword evidence="6" id="KW-1185">Reference proteome</keyword>
<dbReference type="AlphaFoldDB" id="A0A4Q8BGD6"/>
<evidence type="ECO:0000256" key="3">
    <source>
        <dbReference type="SAM" id="MobiDB-lite"/>
    </source>
</evidence>
<dbReference type="GO" id="GO:0005737">
    <property type="term" value="C:cytoplasm"/>
    <property type="evidence" value="ECO:0007669"/>
    <property type="project" value="TreeGrafter"/>
</dbReference>
<keyword evidence="1" id="KW-0547">Nucleotide-binding</keyword>
<dbReference type="GO" id="GO:0035556">
    <property type="term" value="P:intracellular signal transduction"/>
    <property type="evidence" value="ECO:0007669"/>
    <property type="project" value="InterPro"/>
</dbReference>
<keyword evidence="2" id="KW-0067">ATP-binding</keyword>
<dbReference type="SUPFAM" id="SSF55073">
    <property type="entry name" value="Nucleotide cyclase"/>
    <property type="match status" value="1"/>
</dbReference>
<dbReference type="Pfam" id="PF13191">
    <property type="entry name" value="AAA_16"/>
    <property type="match status" value="1"/>
</dbReference>
<dbReference type="InterPro" id="IPR029787">
    <property type="entry name" value="Nucleotide_cyclase"/>
</dbReference>
<dbReference type="GO" id="GO:0009190">
    <property type="term" value="P:cyclic nucleotide biosynthetic process"/>
    <property type="evidence" value="ECO:0007669"/>
    <property type="project" value="InterPro"/>
</dbReference>
<dbReference type="InterPro" id="IPR001054">
    <property type="entry name" value="A/G_cyclase"/>
</dbReference>
<dbReference type="Pfam" id="PF00211">
    <property type="entry name" value="Guanylate_cyc"/>
    <property type="match status" value="1"/>
</dbReference>
<evidence type="ECO:0000259" key="4">
    <source>
        <dbReference type="PROSITE" id="PS50125"/>
    </source>
</evidence>
<reference evidence="5 6" key="1">
    <citation type="submission" date="2019-02" db="EMBL/GenBank/DDBJ databases">
        <title>Sequencing the genomes of 1000 actinobacteria strains.</title>
        <authorList>
            <person name="Klenk H.-P."/>
        </authorList>
    </citation>
    <scope>NUCLEOTIDE SEQUENCE [LARGE SCALE GENOMIC DNA]</scope>
    <source>
        <strain evidence="5 6">DSM 45612</strain>
    </source>
</reference>
<feature type="compositionally biased region" description="Low complexity" evidence="3">
    <location>
        <begin position="664"/>
        <end position="674"/>
    </location>
</feature>
<gene>
    <name evidence="5" type="ORF">EV384_5172</name>
</gene>
<dbReference type="GO" id="GO:0004016">
    <property type="term" value="F:adenylate cyclase activity"/>
    <property type="evidence" value="ECO:0007669"/>
    <property type="project" value="TreeGrafter"/>
</dbReference>
<name>A0A4Q8BGD6_9ACTN</name>
<dbReference type="PROSITE" id="PS50125">
    <property type="entry name" value="GUANYLATE_CYCLASE_2"/>
    <property type="match status" value="1"/>
</dbReference>
<feature type="compositionally biased region" description="Low complexity" evidence="3">
    <location>
        <begin position="710"/>
        <end position="727"/>
    </location>
</feature>
<feature type="domain" description="Guanylate cyclase" evidence="4">
    <location>
        <begin position="28"/>
        <end position="155"/>
    </location>
</feature>
<dbReference type="EMBL" id="SHLD01000001">
    <property type="protein sequence ID" value="RZU76511.1"/>
    <property type="molecule type" value="Genomic_DNA"/>
</dbReference>
<organism evidence="5 6">
    <name type="scientific">Micromonospora kangleipakensis</name>
    <dbReference type="NCBI Taxonomy" id="1077942"/>
    <lineage>
        <taxon>Bacteria</taxon>
        <taxon>Bacillati</taxon>
        <taxon>Actinomycetota</taxon>
        <taxon>Actinomycetes</taxon>
        <taxon>Micromonosporales</taxon>
        <taxon>Micromonosporaceae</taxon>
        <taxon>Micromonospora</taxon>
    </lineage>
</organism>
<sequence>MPMSTKVGRRDVVSSTRWPVPEERRTVSVLFADIVGSTGLTERLDPEDVRALQRAYFDSVAGVLRRWNGVVEKYIGDAVMALFGAHASDGFDAYRAVRAGLEIQQAVDRRVPAGTRLRVRVGVATGEVLVDLAATRDGGHGTASGAVITTAARLQEYAPPGAVVVCAATQRATAGLVEQRPLASMTVAGKALPLDVWRVAGTSRSRPTPHHGPLVGRRRELAAAGDEIARAVRDRRPRWISLAGPAGSGRSRLLHELTRAVSTVDGAPVRWCVAHCPPYAEGGLAPLADMVRGFAGVRDTDLPPTVRRRLATALDGLLPPARLGHAAHTLAELLAAPEDAGAAGRGADVWRQILLELAARQPVVVAVDDLDRAAPAMNRFLHRLFAAATERSLPLAVVATHGTGWADVLPGAGDRRRRVPLPPLGTVDTGRLLRHLLGRAGRPAALARDLLPLVGGNPAVAEAYVRALDEDGGGAPAGRVPDPVRRIVDARLDRLDGDHRAVLMAGAELGARFAAGTIERLLGWVPGRAEPVLRELVAGGLLRRPARGGYTVAEPAVARVARHRLPRAVRAEFARRAGAPLAAACTVGAGSRPDRVPGTARPNAVPDTARPAGVPDTARPVGGVWQRRHSAEVAPRRTALAGAGSRSAPRDRSGSGSVTPSWSGPDRAGADPAGAAGGHAGFAPPVPVRRPRWGSSTPDPVRAPGGGTPPGLATVGPPAPPTTARRGSVVPLAGSPRSTPPGSRPRPVAPLGKAAPAAPAGSPVRLADATVRRRRTGPTAAGPIPLAAA</sequence>
<dbReference type="RefSeq" id="WP_242624287.1">
    <property type="nucleotide sequence ID" value="NZ_SHLD01000001.1"/>
</dbReference>
<dbReference type="Gene3D" id="3.30.70.1230">
    <property type="entry name" value="Nucleotide cyclase"/>
    <property type="match status" value="1"/>
</dbReference>
<dbReference type="InterPro" id="IPR027417">
    <property type="entry name" value="P-loop_NTPase"/>
</dbReference>